<keyword evidence="3" id="KW-1185">Reference proteome</keyword>
<dbReference type="InterPro" id="IPR037068">
    <property type="entry name" value="DNA_primase_core_N_sf"/>
</dbReference>
<dbReference type="CDD" id="cd01029">
    <property type="entry name" value="TOPRIM_primases"/>
    <property type="match status" value="1"/>
</dbReference>
<dbReference type="Pfam" id="PF13155">
    <property type="entry name" value="Toprim_2"/>
    <property type="match status" value="1"/>
</dbReference>
<dbReference type="Proteomes" id="UP000241842">
    <property type="component" value="Segment"/>
</dbReference>
<sequence length="293" mass="32854">MNVEQLLEIKGISFTEAGGDLIIPCLNPDHVDENPSLRIDRETGVMHCLACGFGKGIPSIFHYFNKGIERSTGKLARVRRIIREITTSSALQQIPESALMFKEEYRGIRAETFEKYFTFTQQSEWEHRLVFPITNPQGGILAFLGRTMLGDAKPKYLVKPREVPLPVFPVRVNEPVLILVEGIFDMLNLEDKGLTNVSCIFGTHQFSFKTVQDKLMPFELAGTRVVVILLDNDKSGNDSANLLSKMIRDKTNLIPIVANQFLPVGKDPGDLTPEEIEILQAKIDILVAEELNS</sequence>
<proteinExistence type="predicted"/>
<dbReference type="RefSeq" id="YP_009620601.1">
    <property type="nucleotide sequence ID" value="NC_042090.1"/>
</dbReference>
<dbReference type="InterPro" id="IPR034154">
    <property type="entry name" value="TOPRIM_DnaG/twinkle"/>
</dbReference>
<accession>A0A2H4PRK6</accession>
<dbReference type="PANTHER" id="PTHR30313:SF2">
    <property type="entry name" value="DNA PRIMASE"/>
    <property type="match status" value="1"/>
</dbReference>
<evidence type="ECO:0000313" key="3">
    <source>
        <dbReference type="Proteomes" id="UP000241842"/>
    </source>
</evidence>
<dbReference type="SUPFAM" id="SSF56731">
    <property type="entry name" value="DNA primase core"/>
    <property type="match status" value="1"/>
</dbReference>
<dbReference type="GO" id="GO:0006269">
    <property type="term" value="P:DNA replication, synthesis of primer"/>
    <property type="evidence" value="ECO:0007669"/>
    <property type="project" value="TreeGrafter"/>
</dbReference>
<dbReference type="OrthoDB" id="9675at10239"/>
<dbReference type="InterPro" id="IPR050219">
    <property type="entry name" value="DnaG_primase"/>
</dbReference>
<dbReference type="Gene3D" id="3.90.980.10">
    <property type="entry name" value="DNA primase, catalytic core, N-terminal domain"/>
    <property type="match status" value="1"/>
</dbReference>
<organism evidence="2 3">
    <name type="scientific">Proteus phage PM135</name>
    <dbReference type="NCBI Taxonomy" id="2048008"/>
    <lineage>
        <taxon>Viruses</taxon>
        <taxon>Duplodnaviria</taxon>
        <taxon>Heunggongvirae</taxon>
        <taxon>Uroviricota</taxon>
        <taxon>Caudoviricetes</taxon>
        <taxon>Demerecviridae</taxon>
        <taxon>Novosibvirus</taxon>
        <taxon>Novosibvirus PM135</taxon>
    </lineage>
</organism>
<dbReference type="SUPFAM" id="SSF57783">
    <property type="entry name" value="Zinc beta-ribbon"/>
    <property type="match status" value="1"/>
</dbReference>
<protein>
    <submittedName>
        <fullName evidence="2">DNA replication primase</fullName>
    </submittedName>
</protein>
<dbReference type="EMBL" id="MG030347">
    <property type="protein sequence ID" value="ATW69917.1"/>
    <property type="molecule type" value="Genomic_DNA"/>
</dbReference>
<dbReference type="InterPro" id="IPR013264">
    <property type="entry name" value="DNAG_N"/>
</dbReference>
<dbReference type="Gene3D" id="3.40.1360.10">
    <property type="match status" value="1"/>
</dbReference>
<dbReference type="KEGG" id="vg:40097254"/>
<evidence type="ECO:0000313" key="2">
    <source>
        <dbReference type="EMBL" id="ATW69917.1"/>
    </source>
</evidence>
<dbReference type="Pfam" id="PF08275">
    <property type="entry name" value="DNAG_N"/>
    <property type="match status" value="1"/>
</dbReference>
<name>A0A2H4PRK6_9CAUD</name>
<reference evidence="3" key="1">
    <citation type="submission" date="2017-10" db="EMBL/GenBank/DDBJ databases">
        <title>Isolation and characterization of a group of new proteus bacteriophages.</title>
        <authorList>
            <person name="Kozlova Y.N."/>
            <person name="Morozova V.V."/>
            <person name="Babkin I.V."/>
            <person name="Tikunova N.V."/>
            <person name="Bokovaya O.V."/>
            <person name="Shedko E.D."/>
        </authorList>
    </citation>
    <scope>NUCLEOTIDE SEQUENCE [LARGE SCALE GENOMIC DNA]</scope>
</reference>
<dbReference type="PANTHER" id="PTHR30313">
    <property type="entry name" value="DNA PRIMASE"/>
    <property type="match status" value="1"/>
</dbReference>
<dbReference type="GeneID" id="40097254"/>
<feature type="domain" description="DNA primase DNAG catalytic core N-terminal" evidence="1">
    <location>
        <begin position="122"/>
        <end position="158"/>
    </location>
</feature>
<evidence type="ECO:0000259" key="1">
    <source>
        <dbReference type="Pfam" id="PF08275"/>
    </source>
</evidence>